<sequence length="639" mass="74716">MKKFQNDLVKLDRLIQAQEAQVANLYKALDDPDHHFRAELIRLCKSLDIEPKRAHFFALIDRIVNLKVGGIVQILKSCDKSESQILESKYFLLGFVQDFYHSRHFKLLQDIETTGLLTPFYRALLFGVHNVGLQMSAFFTQWSKKFIDGTNEELRAKFKDDVFAKLIPTIDKESKNGKLITSDRSYSIAVLCGERIKILPFCVVFEKEILSIAQALTQLIDSLCVDDEIYNAKSAYVEYFTALREAFLQADTDKLISSWQEVDRKWMCITTPFQVGHPLEYYEDCLRHCVAPEWDLRFAYSHFTQSSDVYKNVCALFSDMCEDLLRENNTKNSDKENNHKKENKQNLSRIMAGIRANVIASLQKVRFYIGTPMLYYGADLDGLFSAQVVPNDEEVSKEFGKKIFAFPDRILRSSRAKPKMRLHYEVFEREFLQKMREILFDDENLWFRIYDISTNGHELGHILWIDDETQSAMNTSGEFKNIEEFKATSGGLVAYFHQMDKAQSVAGDELSALMGDTIARAVFLMAWREQEEVRPYYCEGLIHLYGAFSTNVLEFNPQNSPCLKVNTQFYDNLKLWYQRTYESLVRHYIDKKDAKDWLYLFVRKNDKTYTSVHKIVCEFVEWYWQRYCQIGQEILQENA</sequence>
<dbReference type="AlphaFoldDB" id="A0A2X3BG18"/>
<dbReference type="NCBIfam" id="NF033805">
    <property type="entry name" value="invasion_CiaB"/>
    <property type="match status" value="1"/>
</dbReference>
<dbReference type="Pfam" id="PF25448">
    <property type="entry name" value="DUF7897"/>
    <property type="match status" value="1"/>
</dbReference>
<dbReference type="EMBL" id="UAWL01000006">
    <property type="protein sequence ID" value="SQB98724.1"/>
    <property type="molecule type" value="Genomic_DNA"/>
</dbReference>
<proteinExistence type="predicted"/>
<evidence type="ECO:0000313" key="4">
    <source>
        <dbReference type="Proteomes" id="UP000250166"/>
    </source>
</evidence>
<dbReference type="RefSeq" id="WP_112058666.1">
    <property type="nucleotide sequence ID" value="NZ_UAWL01000006.1"/>
</dbReference>
<protein>
    <submittedName>
        <fullName evidence="3">Invasion antigen B</fullName>
    </submittedName>
</protein>
<keyword evidence="1" id="KW-0175">Coiled coil</keyword>
<feature type="coiled-coil region" evidence="1">
    <location>
        <begin position="1"/>
        <end position="28"/>
    </location>
</feature>
<name>A0A2X3BG18_9HELI</name>
<evidence type="ECO:0000259" key="2">
    <source>
        <dbReference type="Pfam" id="PF25448"/>
    </source>
</evidence>
<accession>A0A2X3BG18</accession>
<evidence type="ECO:0000313" key="3">
    <source>
        <dbReference type="EMBL" id="SQB98724.1"/>
    </source>
</evidence>
<evidence type="ECO:0000256" key="1">
    <source>
        <dbReference type="SAM" id="Coils"/>
    </source>
</evidence>
<dbReference type="Proteomes" id="UP000250166">
    <property type="component" value="Unassembled WGS sequence"/>
</dbReference>
<reference evidence="3 4" key="1">
    <citation type="submission" date="2018-06" db="EMBL/GenBank/DDBJ databases">
        <authorList>
            <consortium name="Pathogen Informatics"/>
            <person name="Doyle S."/>
        </authorList>
    </citation>
    <scope>NUCLEOTIDE SEQUENCE [LARGE SCALE GENOMIC DNA]</scope>
    <source>
        <strain evidence="3 4">NCTC13102</strain>
    </source>
</reference>
<feature type="domain" description="DUF7897" evidence="2">
    <location>
        <begin position="5"/>
        <end position="634"/>
    </location>
</feature>
<dbReference type="InterPro" id="IPR057219">
    <property type="entry name" value="DUF7897"/>
</dbReference>
<gene>
    <name evidence="3" type="primary">ciaB</name>
    <name evidence="3" type="ORF">NCTC13102_01191</name>
</gene>
<organism evidence="3 4">
    <name type="scientific">Helicobacter fennelliae</name>
    <dbReference type="NCBI Taxonomy" id="215"/>
    <lineage>
        <taxon>Bacteria</taxon>
        <taxon>Pseudomonadati</taxon>
        <taxon>Campylobacterota</taxon>
        <taxon>Epsilonproteobacteria</taxon>
        <taxon>Campylobacterales</taxon>
        <taxon>Helicobacteraceae</taxon>
        <taxon>Helicobacter</taxon>
    </lineage>
</organism>